<organism evidence="1 2">
    <name type="scientific">Bifidobacterium catenulatum PV20-2</name>
    <dbReference type="NCBI Taxonomy" id="1447716"/>
    <lineage>
        <taxon>Bacteria</taxon>
        <taxon>Bacillati</taxon>
        <taxon>Actinomycetota</taxon>
        <taxon>Actinomycetes</taxon>
        <taxon>Bifidobacteriales</taxon>
        <taxon>Bifidobacteriaceae</taxon>
        <taxon>Bifidobacterium</taxon>
    </lineage>
</organism>
<dbReference type="Gene3D" id="6.10.30.10">
    <property type="match status" value="1"/>
</dbReference>
<dbReference type="OrthoDB" id="7470921at2"/>
<accession>A0A0A7I2N5</accession>
<dbReference type="KEGG" id="bka:AH68_05490"/>
<protein>
    <submittedName>
        <fullName evidence="1">2,4-diacetylphloroglucinol biosynthesis protein</fullName>
    </submittedName>
</protein>
<gene>
    <name evidence="1" type="ORF">AH68_05490</name>
</gene>
<evidence type="ECO:0000313" key="1">
    <source>
        <dbReference type="EMBL" id="AIZ14577.1"/>
    </source>
</evidence>
<evidence type="ECO:0000313" key="2">
    <source>
        <dbReference type="Proteomes" id="UP000030625"/>
    </source>
</evidence>
<dbReference type="InterPro" id="IPR052513">
    <property type="entry name" value="Thioester_dehydratase-like"/>
</dbReference>
<dbReference type="RefSeq" id="WP_039198318.1">
    <property type="nucleotide sequence ID" value="NZ_CP007456.1"/>
</dbReference>
<dbReference type="STRING" id="1447716.AH68_05490"/>
<dbReference type="EMBL" id="CP007456">
    <property type="protein sequence ID" value="AIZ14577.1"/>
    <property type="molecule type" value="Genomic_DNA"/>
</dbReference>
<dbReference type="Proteomes" id="UP000030625">
    <property type="component" value="Chromosome"/>
</dbReference>
<dbReference type="AlphaFoldDB" id="A0A0A7I2N5"/>
<dbReference type="PANTHER" id="PTHR34075">
    <property type="entry name" value="BLR3430 PROTEIN"/>
    <property type="match status" value="1"/>
</dbReference>
<dbReference type="InterPro" id="IPR012340">
    <property type="entry name" value="NA-bd_OB-fold"/>
</dbReference>
<reference evidence="1 2" key="1">
    <citation type="journal article" date="2015" name="Genome Announc.">
        <title>Complete and Assembled Genome Sequence of Bifidobacterium kashiwanohense PV20-2, Isolated from the Feces of an Anemic Kenyan Infant.</title>
        <authorList>
            <person name="Vazquez-Gutierrez P."/>
            <person name="Lacroix C."/>
            <person name="Chassard C."/>
            <person name="Klumpp J."/>
            <person name="Jans C."/>
            <person name="Stevens M.J."/>
        </authorList>
    </citation>
    <scope>NUCLEOTIDE SEQUENCE [LARGE SCALE GENOMIC DNA]</scope>
    <source>
        <strain evidence="1 2">PV20-2</strain>
    </source>
</reference>
<dbReference type="HOGENOM" id="CLU_119412_2_2_11"/>
<sequence length="154" mass="17611">MANQYSEQLSNPTVESSLRQWHEYDGLHRMVGTVCPHCKRMFFPKRFVCTQCHSLDVQPFTFSGKGTLINVSRQLLPPTRIMGFREDAIRIMVGVKLEEGPVVMSELVDCLDDVDKLIGKPVHHVIRKLARSANGDYKYGYKFKLSRQLSEPAL</sequence>
<name>A0A0A7I2N5_9BIFI</name>
<dbReference type="PANTHER" id="PTHR34075:SF5">
    <property type="entry name" value="BLR3430 PROTEIN"/>
    <property type="match status" value="1"/>
</dbReference>
<dbReference type="SUPFAM" id="SSF50249">
    <property type="entry name" value="Nucleic acid-binding proteins"/>
    <property type="match status" value="1"/>
</dbReference>
<proteinExistence type="predicted"/>